<dbReference type="EC" id="1.97.1.4" evidence="10"/>
<comment type="catalytic activity">
    <reaction evidence="10">
        <text>glycyl-[formate C-acetyltransferase] + reduced [flavodoxin] + S-adenosyl-L-methionine = glycin-2-yl radical-[formate C-acetyltransferase] + semiquinone [flavodoxin] + 5'-deoxyadenosine + L-methionine + H(+)</text>
        <dbReference type="Rhea" id="RHEA:19225"/>
        <dbReference type="Rhea" id="RHEA-COMP:10622"/>
        <dbReference type="Rhea" id="RHEA-COMP:12190"/>
        <dbReference type="Rhea" id="RHEA-COMP:12191"/>
        <dbReference type="Rhea" id="RHEA-COMP:14480"/>
        <dbReference type="ChEBI" id="CHEBI:15378"/>
        <dbReference type="ChEBI" id="CHEBI:17319"/>
        <dbReference type="ChEBI" id="CHEBI:29947"/>
        <dbReference type="ChEBI" id="CHEBI:32722"/>
        <dbReference type="ChEBI" id="CHEBI:57618"/>
        <dbReference type="ChEBI" id="CHEBI:57844"/>
        <dbReference type="ChEBI" id="CHEBI:59789"/>
        <dbReference type="ChEBI" id="CHEBI:140311"/>
        <dbReference type="EC" id="1.97.1.4"/>
    </reaction>
</comment>
<dbReference type="GO" id="GO:0043365">
    <property type="term" value="F:[formate-C-acetyltransferase]-activating enzyme activity"/>
    <property type="evidence" value="ECO:0007669"/>
    <property type="project" value="UniProtKB-UniRule"/>
</dbReference>
<keyword evidence="14" id="KW-1185">Reference proteome</keyword>
<comment type="similarity">
    <text evidence="2 10">Belongs to the organic radical-activating enzymes family.</text>
</comment>
<dbReference type="SUPFAM" id="SSF102114">
    <property type="entry name" value="Radical SAM enzymes"/>
    <property type="match status" value="1"/>
</dbReference>
<keyword evidence="6 10" id="KW-0479">Metal-binding</keyword>
<feature type="region of interest" description="Disordered" evidence="11">
    <location>
        <begin position="225"/>
        <end position="251"/>
    </location>
</feature>
<dbReference type="GO" id="GO:0005737">
    <property type="term" value="C:cytoplasm"/>
    <property type="evidence" value="ECO:0007669"/>
    <property type="project" value="UniProtKB-SubCell"/>
</dbReference>
<dbReference type="InterPro" id="IPR012838">
    <property type="entry name" value="PFL1_activating"/>
</dbReference>
<dbReference type="STRING" id="1526.SAMN02910262_01684"/>
<keyword evidence="9 10" id="KW-0411">Iron-sulfur</keyword>
<dbReference type="SFLD" id="SFLDG01066">
    <property type="entry name" value="organic_radical-activating_enz"/>
    <property type="match status" value="1"/>
</dbReference>
<dbReference type="AlphaFoldDB" id="A0A1I0DPM1"/>
<dbReference type="Pfam" id="PF04055">
    <property type="entry name" value="Radical_SAM"/>
    <property type="match status" value="1"/>
</dbReference>
<evidence type="ECO:0000256" key="3">
    <source>
        <dbReference type="ARBA" id="ARBA00021356"/>
    </source>
</evidence>
<dbReference type="PROSITE" id="PS01087">
    <property type="entry name" value="RADICAL_ACTIVATING"/>
    <property type="match status" value="1"/>
</dbReference>
<evidence type="ECO:0000259" key="12">
    <source>
        <dbReference type="PROSITE" id="PS51918"/>
    </source>
</evidence>
<dbReference type="NCBIfam" id="TIGR02493">
    <property type="entry name" value="PFLA"/>
    <property type="match status" value="1"/>
</dbReference>
<dbReference type="InterPro" id="IPR012839">
    <property type="entry name" value="Organic_radical_activase"/>
</dbReference>
<comment type="subcellular location">
    <subcellularLocation>
        <location evidence="10">Cytoplasm</location>
    </subcellularLocation>
</comment>
<evidence type="ECO:0000313" key="13">
    <source>
        <dbReference type="EMBL" id="SET33840.1"/>
    </source>
</evidence>
<keyword evidence="5 10" id="KW-0949">S-adenosyl-L-methionine</keyword>
<dbReference type="CDD" id="cd01335">
    <property type="entry name" value="Radical_SAM"/>
    <property type="match status" value="1"/>
</dbReference>
<evidence type="ECO:0000256" key="4">
    <source>
        <dbReference type="ARBA" id="ARBA00022485"/>
    </source>
</evidence>
<dbReference type="InterPro" id="IPR001989">
    <property type="entry name" value="Radical_activat_CS"/>
</dbReference>
<dbReference type="SFLD" id="SFLDS00029">
    <property type="entry name" value="Radical_SAM"/>
    <property type="match status" value="1"/>
</dbReference>
<evidence type="ECO:0000256" key="7">
    <source>
        <dbReference type="ARBA" id="ARBA00023002"/>
    </source>
</evidence>
<dbReference type="RefSeq" id="WP_074649161.1">
    <property type="nucleotide sequence ID" value="NZ_FOIL01000013.1"/>
</dbReference>
<evidence type="ECO:0000256" key="2">
    <source>
        <dbReference type="ARBA" id="ARBA00009777"/>
    </source>
</evidence>
<evidence type="ECO:0000256" key="9">
    <source>
        <dbReference type="ARBA" id="ARBA00023014"/>
    </source>
</evidence>
<keyword evidence="10" id="KW-0963">Cytoplasm</keyword>
<dbReference type="Proteomes" id="UP000199820">
    <property type="component" value="Unassembled WGS sequence"/>
</dbReference>
<keyword evidence="8 10" id="KW-0408">Iron</keyword>
<dbReference type="GO" id="GO:0016829">
    <property type="term" value="F:lyase activity"/>
    <property type="evidence" value="ECO:0007669"/>
    <property type="project" value="UniProtKB-KW"/>
</dbReference>
<dbReference type="InterPro" id="IPR058240">
    <property type="entry name" value="rSAM_sf"/>
</dbReference>
<name>A0A1I0DPM1_9FIRM</name>
<accession>A0A1I0DPM1</accession>
<evidence type="ECO:0000256" key="10">
    <source>
        <dbReference type="RuleBase" id="RU362053"/>
    </source>
</evidence>
<dbReference type="EMBL" id="FOIL01000013">
    <property type="protein sequence ID" value="SET33840.1"/>
    <property type="molecule type" value="Genomic_DNA"/>
</dbReference>
<evidence type="ECO:0000256" key="1">
    <source>
        <dbReference type="ARBA" id="ARBA00003141"/>
    </source>
</evidence>
<comment type="cofactor">
    <cofactor evidence="10">
        <name>[4Fe-4S] cluster</name>
        <dbReference type="ChEBI" id="CHEBI:49883"/>
    </cofactor>
    <text evidence="10">Binds 1 [4Fe-4S] cluster. The cluster is coordinated with 3 cysteines and an exchangeable S-adenosyl-L-methionine.</text>
</comment>
<dbReference type="PROSITE" id="PS51918">
    <property type="entry name" value="RADICAL_SAM"/>
    <property type="match status" value="1"/>
</dbReference>
<dbReference type="InterPro" id="IPR007197">
    <property type="entry name" value="rSAM"/>
</dbReference>
<gene>
    <name evidence="13" type="ORF">SAMN04487771_101336</name>
</gene>
<evidence type="ECO:0000256" key="11">
    <source>
        <dbReference type="SAM" id="MobiDB-lite"/>
    </source>
</evidence>
<keyword evidence="13" id="KW-0456">Lyase</keyword>
<keyword evidence="7 10" id="KW-0560">Oxidoreductase</keyword>
<evidence type="ECO:0000256" key="5">
    <source>
        <dbReference type="ARBA" id="ARBA00022691"/>
    </source>
</evidence>
<dbReference type="OrthoDB" id="9782387at2"/>
<evidence type="ECO:0000256" key="8">
    <source>
        <dbReference type="ARBA" id="ARBA00023004"/>
    </source>
</evidence>
<keyword evidence="13" id="KW-0670">Pyruvate</keyword>
<dbReference type="PANTHER" id="PTHR30352:SF5">
    <property type="entry name" value="PYRUVATE FORMATE-LYASE 1-ACTIVATING ENZYME"/>
    <property type="match status" value="1"/>
</dbReference>
<dbReference type="InterPro" id="IPR034457">
    <property type="entry name" value="Organic_radical-activating"/>
</dbReference>
<proteinExistence type="inferred from homology"/>
<dbReference type="Gene3D" id="3.20.20.70">
    <property type="entry name" value="Aldolase class I"/>
    <property type="match status" value="1"/>
</dbReference>
<sequence length="251" mass="29117">MAKGRIYSTESFGSVDGPGIRFIVFVQGCRMRCRYCHNVDTWDPIGKSREREAEDVLDQAVRYKSYWGRKGGITVSGGEPLLQMDFLLDLMKKAKERGIHTVIDTAGQPFTREEPWFGMFRELMEYTDLLLVDIKHIVPEEHRKLTAQPNDNILDMLRYLSEIGKPVWIRHVLVPGITDEDEYLRKTRAFLDTLTNIEKVEVLPYHALGIPKWEELGIPYTLREMEPPTPDRVKNAERILRGEESPQAREQ</sequence>
<protein>
    <recommendedName>
        <fullName evidence="3 10">Pyruvate formate-lyase-activating enzyme</fullName>
        <ecNumber evidence="10">1.97.1.4</ecNumber>
    </recommendedName>
</protein>
<dbReference type="InterPro" id="IPR013785">
    <property type="entry name" value="Aldolase_TIM"/>
</dbReference>
<reference evidence="13 14" key="1">
    <citation type="submission" date="2016-10" db="EMBL/GenBank/DDBJ databases">
        <authorList>
            <person name="de Groot N.N."/>
        </authorList>
    </citation>
    <scope>NUCLEOTIDE SEQUENCE [LARGE SCALE GENOMIC DNA]</scope>
    <source>
        <strain evidence="13 14">KH1P1</strain>
    </source>
</reference>
<dbReference type="PANTHER" id="PTHR30352">
    <property type="entry name" value="PYRUVATE FORMATE-LYASE-ACTIVATING ENZYME"/>
    <property type="match status" value="1"/>
</dbReference>
<dbReference type="GO" id="GO:0051539">
    <property type="term" value="F:4 iron, 4 sulfur cluster binding"/>
    <property type="evidence" value="ECO:0007669"/>
    <property type="project" value="UniProtKB-UniRule"/>
</dbReference>
<evidence type="ECO:0000313" key="14">
    <source>
        <dbReference type="Proteomes" id="UP000199820"/>
    </source>
</evidence>
<comment type="function">
    <text evidence="1 10">Activation of pyruvate formate-lyase under anaerobic conditions by generation of an organic free radical, using S-adenosylmethionine and reduced flavodoxin as cosubstrates to produce 5'-deoxy-adenosine.</text>
</comment>
<evidence type="ECO:0000256" key="6">
    <source>
        <dbReference type="ARBA" id="ARBA00022723"/>
    </source>
</evidence>
<feature type="domain" description="Radical SAM core" evidence="12">
    <location>
        <begin position="15"/>
        <end position="251"/>
    </location>
</feature>
<dbReference type="PIRSF" id="PIRSF000371">
    <property type="entry name" value="PFL_act_enz"/>
    <property type="match status" value="1"/>
</dbReference>
<dbReference type="eggNOG" id="COG1180">
    <property type="taxonomic scope" value="Bacteria"/>
</dbReference>
<organism evidence="13 14">
    <name type="scientific">[Clostridium] aminophilum</name>
    <dbReference type="NCBI Taxonomy" id="1526"/>
    <lineage>
        <taxon>Bacteria</taxon>
        <taxon>Bacillati</taxon>
        <taxon>Bacillota</taxon>
        <taxon>Clostridia</taxon>
        <taxon>Lachnospirales</taxon>
        <taxon>Lachnospiraceae</taxon>
    </lineage>
</organism>
<keyword evidence="4 10" id="KW-0004">4Fe-4S</keyword>
<dbReference type="GO" id="GO:0046872">
    <property type="term" value="F:metal ion binding"/>
    <property type="evidence" value="ECO:0007669"/>
    <property type="project" value="UniProtKB-UniRule"/>
</dbReference>